<comment type="caution">
    <text evidence="2">The sequence shown here is derived from an EMBL/GenBank/DDBJ whole genome shotgun (WGS) entry which is preliminary data.</text>
</comment>
<feature type="compositionally biased region" description="Basic and acidic residues" evidence="1">
    <location>
        <begin position="29"/>
        <end position="40"/>
    </location>
</feature>
<evidence type="ECO:0000313" key="3">
    <source>
        <dbReference type="Proteomes" id="UP001610334"/>
    </source>
</evidence>
<protein>
    <recommendedName>
        <fullName evidence="4">GATA-type domain-containing protein</fullName>
    </recommendedName>
</protein>
<evidence type="ECO:0008006" key="4">
    <source>
        <dbReference type="Google" id="ProtNLM"/>
    </source>
</evidence>
<accession>A0ABR4H8R6</accession>
<organism evidence="2 3">
    <name type="scientific">Aspergillus granulosus</name>
    <dbReference type="NCBI Taxonomy" id="176169"/>
    <lineage>
        <taxon>Eukaryota</taxon>
        <taxon>Fungi</taxon>
        <taxon>Dikarya</taxon>
        <taxon>Ascomycota</taxon>
        <taxon>Pezizomycotina</taxon>
        <taxon>Eurotiomycetes</taxon>
        <taxon>Eurotiomycetidae</taxon>
        <taxon>Eurotiales</taxon>
        <taxon>Aspergillaceae</taxon>
        <taxon>Aspergillus</taxon>
        <taxon>Aspergillus subgen. Nidulantes</taxon>
    </lineage>
</organism>
<proteinExistence type="predicted"/>
<keyword evidence="3" id="KW-1185">Reference proteome</keyword>
<dbReference type="Proteomes" id="UP001610334">
    <property type="component" value="Unassembled WGS sequence"/>
</dbReference>
<sequence>MKTLDFAETNQSRQPAASEPASLSQKRRRIDDNSDDEHRQITSPVMRNLSQGQQMAISAAADPQDLSVEQLAELLEYMDLEDDEIDEQPEEEVGDDTLVPGPDEFAEDLVGQEILPIIADANRNTDTPFAQKLRKSIEALATWARENFIKDLAESDRPMTTGFWSLLGRLSIDALVSQYLAGISPEVQQVFGKSSWCAQDFLSLPAIDGDQRQVVYVNIATGNLRWETAIGCEPYTGSSRCGEKREREHLTMARKYSPENLPQQYRRSFHYKQICRDGVVPNFRLLAAFDRPIPTGYLLLLEGIFMVFLNSYRYPGYFSRYSSRATYDITEKIRESLDLPKVDWKGMNAAWPLYQGFPNMNSRSPSPCANNECGKMTYPNSNRPEGVKGFRVHLNRGDPLGPYICQTCARYRTRMDQLPDKAFIDEFDEYQAKKAEMRRLYGSDAECGCCKRAESQTPPKSESWRVSEIRRHRIHAMFPDIFLCNSCYSFVDRHGRLRTPEELRVHDGTMAKKDHQKSGALLKCDNCKGVEGTPECGNGRFKNCPERNMLLCYSCYHTHLISGQLRSQKQVAHSRLTREVKEARDAGQDVVCGTCGAVEDKNGNDRPFLVKQSDIPYIECLLCDDFFRSKRETRTPHAELLRAAQWTLNKKRENGEPIQCSFCSNIEGQTRSKDKFRMDTETFLIRCNPCRKKQAREKKNQSVQE</sequence>
<name>A0ABR4H8R6_9EURO</name>
<feature type="region of interest" description="Disordered" evidence="1">
    <location>
        <begin position="1"/>
        <end position="49"/>
    </location>
</feature>
<evidence type="ECO:0000256" key="1">
    <source>
        <dbReference type="SAM" id="MobiDB-lite"/>
    </source>
</evidence>
<evidence type="ECO:0000313" key="2">
    <source>
        <dbReference type="EMBL" id="KAL2811649.1"/>
    </source>
</evidence>
<gene>
    <name evidence="2" type="ORF">BJX63DRAFT_433160</name>
</gene>
<dbReference type="EMBL" id="JBFXLT010000055">
    <property type="protein sequence ID" value="KAL2811649.1"/>
    <property type="molecule type" value="Genomic_DNA"/>
</dbReference>
<reference evidence="2 3" key="1">
    <citation type="submission" date="2024-07" db="EMBL/GenBank/DDBJ databases">
        <title>Section-level genome sequencing and comparative genomics of Aspergillus sections Usti and Cavernicolus.</title>
        <authorList>
            <consortium name="Lawrence Berkeley National Laboratory"/>
            <person name="Nybo J.L."/>
            <person name="Vesth T.C."/>
            <person name="Theobald S."/>
            <person name="Frisvad J.C."/>
            <person name="Larsen T.O."/>
            <person name="Kjaerboelling I."/>
            <person name="Rothschild-Mancinelli K."/>
            <person name="Lyhne E.K."/>
            <person name="Kogle M.E."/>
            <person name="Barry K."/>
            <person name="Clum A."/>
            <person name="Na H."/>
            <person name="Ledsgaard L."/>
            <person name="Lin J."/>
            <person name="Lipzen A."/>
            <person name="Kuo A."/>
            <person name="Riley R."/>
            <person name="Mondo S."/>
            <person name="Labutti K."/>
            <person name="Haridas S."/>
            <person name="Pangalinan J."/>
            <person name="Salamov A.A."/>
            <person name="Simmons B.A."/>
            <person name="Magnuson J.K."/>
            <person name="Chen J."/>
            <person name="Drula E."/>
            <person name="Henrissat B."/>
            <person name="Wiebenga A."/>
            <person name="Lubbers R.J."/>
            <person name="Gomes A.C."/>
            <person name="Makela M.R."/>
            <person name="Stajich J."/>
            <person name="Grigoriev I.V."/>
            <person name="Mortensen U.H."/>
            <person name="De Vries R.P."/>
            <person name="Baker S.E."/>
            <person name="Andersen M.R."/>
        </authorList>
    </citation>
    <scope>NUCLEOTIDE SEQUENCE [LARGE SCALE GENOMIC DNA]</scope>
    <source>
        <strain evidence="2 3">CBS 588.65</strain>
    </source>
</reference>